<protein>
    <submittedName>
        <fullName evidence="1">Uncharacterized protein</fullName>
    </submittedName>
</protein>
<sequence length="390" mass="46967">MKPLYAYIPSNLDLTTERHRDKFYFIITFIFYGILFDKRKSLNSFAQLYSPYLKKILNGRYKDYIQDLIDEEIIETDNRYIKKLKSKSYRLTEKYSKSKVKRVEITDSKIISNYWKYKEEKKKEITEGHYKFLFNCLEQIEIDYDSAIAFLDKIELNFEQFNSYYCSIERIKNKDWFFIIDKTAGRVHNNLTNLPKIFRPFLRYNNQKLVEIDISNCQPLLFNILISKYFLKDQSVFDSCINSPSIPENSDLRLYKELTEKGKFYEFMMDQLGVKEEREKFKVRMFTKIFYGKEEKSQERTQFEAYFTEVSKIISYYKRVNYKKLSVELQTEEAELMLNNILPILAKNKIFVLTIHDSFLTTHNNIELVKEVIMSEFKKKGLRPTLKIKS</sequence>
<comment type="caution">
    <text evidence="1">The sequence shown here is derived from an EMBL/GenBank/DDBJ whole genome shotgun (WGS) entry which is preliminary data.</text>
</comment>
<organism evidence="1">
    <name type="scientific">Ignavibacterium album</name>
    <dbReference type="NCBI Taxonomy" id="591197"/>
    <lineage>
        <taxon>Bacteria</taxon>
        <taxon>Pseudomonadati</taxon>
        <taxon>Ignavibacteriota</taxon>
        <taxon>Ignavibacteria</taxon>
        <taxon>Ignavibacteriales</taxon>
        <taxon>Ignavibacteriaceae</taxon>
        <taxon>Ignavibacterium</taxon>
    </lineage>
</organism>
<name>A0A7V3E7I4_9BACT</name>
<proteinExistence type="predicted"/>
<evidence type="ECO:0000313" key="1">
    <source>
        <dbReference type="EMBL" id="HFI92030.1"/>
    </source>
</evidence>
<reference evidence="1" key="1">
    <citation type="journal article" date="2020" name="mSystems">
        <title>Genome- and Community-Level Interaction Insights into Carbon Utilization and Element Cycling Functions of Hydrothermarchaeota in Hydrothermal Sediment.</title>
        <authorList>
            <person name="Zhou Z."/>
            <person name="Liu Y."/>
            <person name="Xu W."/>
            <person name="Pan J."/>
            <person name="Luo Z.H."/>
            <person name="Li M."/>
        </authorList>
    </citation>
    <scope>NUCLEOTIDE SEQUENCE [LARGE SCALE GENOMIC DNA]</scope>
    <source>
        <strain evidence="1">SpSt-479</strain>
    </source>
</reference>
<dbReference type="AlphaFoldDB" id="A0A7V3E7I4"/>
<gene>
    <name evidence="1" type="ORF">ENS31_10975</name>
</gene>
<accession>A0A7V3E7I4</accession>
<dbReference type="EMBL" id="DSUJ01000008">
    <property type="protein sequence ID" value="HFI92030.1"/>
    <property type="molecule type" value="Genomic_DNA"/>
</dbReference>